<evidence type="ECO:0000313" key="3">
    <source>
        <dbReference type="Proteomes" id="UP000257559"/>
    </source>
</evidence>
<keyword evidence="1" id="KW-0812">Transmembrane</keyword>
<proteinExistence type="predicted"/>
<evidence type="ECO:0000313" key="2">
    <source>
        <dbReference type="EMBL" id="SYV97573.1"/>
    </source>
</evidence>
<dbReference type="Proteomes" id="UP000257559">
    <property type="component" value="Chromosome"/>
</dbReference>
<sequence length="37" mass="4055">MLKKSKQYKKLTILLSIVFGTILVIGLVLLILGVKGI</sequence>
<organism evidence="2 3">
    <name type="scientific">Mycoplasmopsis edwardii</name>
    <dbReference type="NCBI Taxonomy" id="53558"/>
    <lineage>
        <taxon>Bacteria</taxon>
        <taxon>Bacillati</taxon>
        <taxon>Mycoplasmatota</taxon>
        <taxon>Mycoplasmoidales</taxon>
        <taxon>Metamycoplasmataceae</taxon>
        <taxon>Mycoplasmopsis</taxon>
    </lineage>
</organism>
<feature type="transmembrane region" description="Helical" evidence="1">
    <location>
        <begin position="12"/>
        <end position="34"/>
    </location>
</feature>
<keyword evidence="3" id="KW-1185">Reference proteome</keyword>
<gene>
    <name evidence="2" type="ORF">NCTC10132_00939</name>
</gene>
<evidence type="ECO:0008006" key="4">
    <source>
        <dbReference type="Google" id="ProtNLM"/>
    </source>
</evidence>
<reference evidence="3" key="1">
    <citation type="submission" date="2018-06" db="EMBL/GenBank/DDBJ databases">
        <authorList>
            <consortium name="Pathogen Informatics"/>
        </authorList>
    </citation>
    <scope>NUCLEOTIDE SEQUENCE [LARGE SCALE GENOMIC DNA]</scope>
    <source>
        <strain evidence="3">NCTC10132</strain>
    </source>
</reference>
<dbReference type="KEGG" id="medw:NCTC10132_00939"/>
<evidence type="ECO:0000256" key="1">
    <source>
        <dbReference type="SAM" id="Phobius"/>
    </source>
</evidence>
<dbReference type="EMBL" id="LS991951">
    <property type="protein sequence ID" value="SYV97573.1"/>
    <property type="molecule type" value="Genomic_DNA"/>
</dbReference>
<protein>
    <recommendedName>
        <fullName evidence="4">DUF4044 domain-containing protein</fullName>
    </recommendedName>
</protein>
<keyword evidence="1" id="KW-0472">Membrane</keyword>
<keyword evidence="1" id="KW-1133">Transmembrane helix</keyword>
<name>A0A3B0QCP0_9BACT</name>
<accession>A0A3B0QCP0</accession>
<dbReference type="AlphaFoldDB" id="A0A3B0QCP0"/>